<dbReference type="AlphaFoldDB" id="A0A2P7BUA1"/>
<dbReference type="PANTHER" id="PTHR46268">
    <property type="entry name" value="STRESS RESPONSE PROTEIN NHAX"/>
    <property type="match status" value="1"/>
</dbReference>
<dbReference type="Proteomes" id="UP000241444">
    <property type="component" value="Unassembled WGS sequence"/>
</dbReference>
<comment type="similarity">
    <text evidence="1">Belongs to the universal stress protein A family.</text>
</comment>
<dbReference type="OrthoDB" id="9804721at2"/>
<name>A0A2P7BUA1_9HYPH</name>
<reference evidence="3" key="1">
    <citation type="submission" date="2017-11" db="EMBL/GenBank/DDBJ databases">
        <authorList>
            <person name="Kuznetsova I."/>
            <person name="Sazanova A."/>
            <person name="Chirak E."/>
            <person name="Safronova V."/>
            <person name="Willems A."/>
        </authorList>
    </citation>
    <scope>NUCLEOTIDE SEQUENCE [LARGE SCALE GENOMIC DNA]</scope>
    <source>
        <strain evidence="3">STM 196</strain>
    </source>
</reference>
<proteinExistence type="inferred from homology"/>
<evidence type="ECO:0000313" key="3">
    <source>
        <dbReference type="Proteomes" id="UP000241444"/>
    </source>
</evidence>
<comment type="caution">
    <text evidence="2">The sequence shown here is derived from an EMBL/GenBank/DDBJ whole genome shotgun (WGS) entry which is preliminary data.</text>
</comment>
<accession>A0A2P7BUA1</accession>
<protein>
    <submittedName>
        <fullName evidence="2">Universal stress protein</fullName>
    </submittedName>
</protein>
<organism evidence="2 3">
    <name type="scientific">Phyllobacterium brassicacearum</name>
    <dbReference type="NCBI Taxonomy" id="314235"/>
    <lineage>
        <taxon>Bacteria</taxon>
        <taxon>Pseudomonadati</taxon>
        <taxon>Pseudomonadota</taxon>
        <taxon>Alphaproteobacteria</taxon>
        <taxon>Hyphomicrobiales</taxon>
        <taxon>Phyllobacteriaceae</taxon>
        <taxon>Phyllobacterium</taxon>
    </lineage>
</organism>
<keyword evidence="3" id="KW-1185">Reference proteome</keyword>
<dbReference type="RefSeq" id="WP_106709463.1">
    <property type="nucleotide sequence ID" value="NZ_PGGO01000002.1"/>
</dbReference>
<dbReference type="EMBL" id="PGGO01000002">
    <property type="protein sequence ID" value="PSH70046.1"/>
    <property type="molecule type" value="Genomic_DNA"/>
</dbReference>
<evidence type="ECO:0000256" key="1">
    <source>
        <dbReference type="ARBA" id="ARBA00008791"/>
    </source>
</evidence>
<dbReference type="PANTHER" id="PTHR46268:SF15">
    <property type="entry name" value="UNIVERSAL STRESS PROTEIN HP_0031"/>
    <property type="match status" value="1"/>
</dbReference>
<sequence>MTYKTILANLNIDGPTTPLIEFSVNLAARFNAHLIGFSAADTPVPSPTLEGHLVEGASMRRDRQEIEQRLRSLREEFGRIAGSTVSNEWRDAIQNPTRCLVETSRTTDVIVMTLSGTASFGKADRSVHLGDLVLQAGRSVLIAARGARCIFANTALVAWRDTCEARRAILNAVPLLRQMREVVVATVIAETDGRIKQSLNDVTTYLLRHGVNARSEIIQEKHESRALLQFARFIDAELVVYGAYGHSKVRRMLFGGMTRSLLNEDGISRFMSC</sequence>
<gene>
    <name evidence="2" type="ORF">CU102_02760</name>
</gene>
<evidence type="ECO:0000313" key="2">
    <source>
        <dbReference type="EMBL" id="PSH70046.1"/>
    </source>
</evidence>
<dbReference type="SUPFAM" id="SSF52402">
    <property type="entry name" value="Adenine nucleotide alpha hydrolases-like"/>
    <property type="match status" value="2"/>
</dbReference>
<dbReference type="Gene3D" id="3.40.50.12370">
    <property type="match status" value="1"/>
</dbReference>
<dbReference type="CDD" id="cd00293">
    <property type="entry name" value="USP-like"/>
    <property type="match status" value="1"/>
</dbReference>